<evidence type="ECO:0000313" key="2">
    <source>
        <dbReference type="Proteomes" id="UP000035368"/>
    </source>
</evidence>
<dbReference type="KEGG" id="cei:CEPID_00655"/>
<dbReference type="Proteomes" id="UP000035368">
    <property type="component" value="Chromosome"/>
</dbReference>
<protein>
    <submittedName>
        <fullName evidence="1">Putative rhamnosyl transferase</fullName>
    </submittedName>
</protein>
<name>A0A0G3GN86_9CORY</name>
<organism evidence="1 2">
    <name type="scientific">Corynebacterium epidermidicanis</name>
    <dbReference type="NCBI Taxonomy" id="1050174"/>
    <lineage>
        <taxon>Bacteria</taxon>
        <taxon>Bacillati</taxon>
        <taxon>Actinomycetota</taxon>
        <taxon>Actinomycetes</taxon>
        <taxon>Mycobacteriales</taxon>
        <taxon>Corynebacteriaceae</taxon>
        <taxon>Corynebacterium</taxon>
    </lineage>
</organism>
<evidence type="ECO:0000313" key="1">
    <source>
        <dbReference type="EMBL" id="AKK02025.1"/>
    </source>
</evidence>
<dbReference type="RefSeq" id="WP_047239321.1">
    <property type="nucleotide sequence ID" value="NZ_CP011541.1"/>
</dbReference>
<dbReference type="OrthoDB" id="4869844at2"/>
<keyword evidence="2" id="KW-1185">Reference proteome</keyword>
<dbReference type="PATRIC" id="fig|1050174.4.peg.139"/>
<dbReference type="AlphaFoldDB" id="A0A0G3GN86"/>
<accession>A0A0G3GN86</accession>
<gene>
    <name evidence="1" type="ORF">CEPID_00655</name>
</gene>
<keyword evidence="1" id="KW-0808">Transferase</keyword>
<dbReference type="InterPro" id="IPR021466">
    <property type="entry name" value="Put_rhamnosyl_transferase"/>
</dbReference>
<sequence>MFVGHTRFSLFVPDSGAWRASNGGQFDSVEEYRSFLYADDRLDLRTKVFVEHTVPTLAKAAEGFEVVHIVSYSESLPQKYQVKLEQAAREFGVLKLDKLPEGDSGYASVGRIAQELGLTGVFGRYRLDDDDILSTEYFKLVERYVKPELVGMVVSLPLGVEAVLDSDQFFNLREAHVPMNSMGLLYVCERDANGSIKGPKGGPHDKSDRYDPVILDATDFGYLRCIHAGQDNAMRYEDGRIMNHLLDGMSKFNPVSNPRKIRAAFPTVSRSITAPNEILDSPKTLSEDVYFEFDTPTRSLSALADLTSHNGGARPALVSLTLVDSEGNRIPQSRRIPGIGVSKNSQIGPFVYLGAGQGNFEALASIHTPEGMYVRAFRIMGLGAHPENVVLHELRISHTGDGLKVVEADRWQELQAELKMRLSAQAIDLVHRKRHIAVTKLRSIQGKFRR</sequence>
<dbReference type="EMBL" id="CP011541">
    <property type="protein sequence ID" value="AKK02025.1"/>
    <property type="molecule type" value="Genomic_DNA"/>
</dbReference>
<dbReference type="Pfam" id="PF11316">
    <property type="entry name" value="Rhamno_transf"/>
    <property type="match status" value="1"/>
</dbReference>
<dbReference type="GO" id="GO:0016740">
    <property type="term" value="F:transferase activity"/>
    <property type="evidence" value="ECO:0007669"/>
    <property type="project" value="UniProtKB-KW"/>
</dbReference>
<proteinExistence type="predicted"/>
<reference evidence="1 2" key="1">
    <citation type="submission" date="2015-05" db="EMBL/GenBank/DDBJ databases">
        <title>Complete genome sequence of Corynebacterium epidermidicanis DSM 45586, isolated from the skin of a dog suffering from pruritus.</title>
        <authorList>
            <person name="Ruckert C."/>
            <person name="Albersmeier A."/>
            <person name="Winkler A."/>
            <person name="Tauch A."/>
        </authorList>
    </citation>
    <scope>NUCLEOTIDE SEQUENCE [LARGE SCALE GENOMIC DNA]</scope>
    <source>
        <strain evidence="1 2">DSM 45586</strain>
    </source>
</reference>